<dbReference type="Gene3D" id="3.20.20.140">
    <property type="entry name" value="Metal-dependent hydrolases"/>
    <property type="match status" value="1"/>
</dbReference>
<dbReference type="GO" id="GO:0016788">
    <property type="term" value="F:hydrolase activity, acting on ester bonds"/>
    <property type="evidence" value="ECO:0007669"/>
    <property type="project" value="InterPro"/>
</dbReference>
<dbReference type="PIRSF" id="PIRSF005902">
    <property type="entry name" value="DNase_TatD"/>
    <property type="match status" value="1"/>
</dbReference>
<dbReference type="GO" id="GO:0005829">
    <property type="term" value="C:cytosol"/>
    <property type="evidence" value="ECO:0007669"/>
    <property type="project" value="TreeGrafter"/>
</dbReference>
<dbReference type="Pfam" id="PF01026">
    <property type="entry name" value="TatD_DNase"/>
    <property type="match status" value="1"/>
</dbReference>
<organism evidence="5 6">
    <name type="scientific">Thorsellia anophelis DSM 18579</name>
    <dbReference type="NCBI Taxonomy" id="1123402"/>
    <lineage>
        <taxon>Bacteria</taxon>
        <taxon>Pseudomonadati</taxon>
        <taxon>Pseudomonadota</taxon>
        <taxon>Gammaproteobacteria</taxon>
        <taxon>Enterobacterales</taxon>
        <taxon>Thorselliaceae</taxon>
        <taxon>Thorsellia</taxon>
    </lineage>
</organism>
<feature type="binding site" evidence="4">
    <location>
        <position position="167"/>
    </location>
    <ligand>
        <name>a divalent metal cation</name>
        <dbReference type="ChEBI" id="CHEBI:60240"/>
        <label>2</label>
    </ligand>
</feature>
<dbReference type="STRING" id="1123402.SAMN02583745_02210"/>
<name>A0A1I0E1P6_9GAMM</name>
<keyword evidence="2 4" id="KW-0479">Metal-binding</keyword>
<dbReference type="SUPFAM" id="SSF51556">
    <property type="entry name" value="Metallo-dependent hydrolases"/>
    <property type="match status" value="1"/>
</dbReference>
<dbReference type="PROSITE" id="PS01137">
    <property type="entry name" value="TATD_1"/>
    <property type="match status" value="1"/>
</dbReference>
<dbReference type="Proteomes" id="UP000242642">
    <property type="component" value="Unassembled WGS sequence"/>
</dbReference>
<feature type="binding site" evidence="4">
    <location>
        <position position="103"/>
    </location>
    <ligand>
        <name>a divalent metal cation</name>
        <dbReference type="ChEBI" id="CHEBI:60240"/>
        <label>1</label>
    </ligand>
</feature>
<keyword evidence="3" id="KW-0378">Hydrolase</keyword>
<feature type="binding site" evidence="4">
    <location>
        <position position="143"/>
    </location>
    <ligand>
        <name>a divalent metal cation</name>
        <dbReference type="ChEBI" id="CHEBI:60240"/>
        <label>2</label>
    </ligand>
</feature>
<dbReference type="OrthoDB" id="9810005at2"/>
<dbReference type="FunFam" id="3.20.20.140:FF:000005">
    <property type="entry name" value="TatD family hydrolase"/>
    <property type="match status" value="1"/>
</dbReference>
<protein>
    <submittedName>
        <fullName evidence="5">TatD DNase family protein</fullName>
    </submittedName>
</protein>
<evidence type="ECO:0000256" key="3">
    <source>
        <dbReference type="ARBA" id="ARBA00022801"/>
    </source>
</evidence>
<feature type="binding site" evidence="4">
    <location>
        <position position="15"/>
    </location>
    <ligand>
        <name>a divalent metal cation</name>
        <dbReference type="ChEBI" id="CHEBI:60240"/>
        <label>1</label>
    </ligand>
</feature>
<dbReference type="AlphaFoldDB" id="A0A1I0E1P6"/>
<reference evidence="6" key="1">
    <citation type="submission" date="2016-10" db="EMBL/GenBank/DDBJ databases">
        <authorList>
            <person name="Varghese N."/>
            <person name="Submissions S."/>
        </authorList>
    </citation>
    <scope>NUCLEOTIDE SEQUENCE [LARGE SCALE GENOMIC DNA]</scope>
    <source>
        <strain evidence="6">DSM 18579</strain>
    </source>
</reference>
<accession>A0A1I0E1P6</accession>
<gene>
    <name evidence="5" type="ORF">SAMN02583745_02210</name>
</gene>
<dbReference type="CDD" id="cd01310">
    <property type="entry name" value="TatD_DNAse"/>
    <property type="match status" value="1"/>
</dbReference>
<dbReference type="PROSITE" id="PS01091">
    <property type="entry name" value="TATD_3"/>
    <property type="match status" value="1"/>
</dbReference>
<proteinExistence type="inferred from homology"/>
<dbReference type="RefSeq" id="WP_093320992.1">
    <property type="nucleotide sequence ID" value="NZ_FOHV01000022.1"/>
</dbReference>
<evidence type="ECO:0000313" key="6">
    <source>
        <dbReference type="Proteomes" id="UP000242642"/>
    </source>
</evidence>
<dbReference type="EMBL" id="FOHV01000022">
    <property type="protein sequence ID" value="SET38811.1"/>
    <property type="molecule type" value="Genomic_DNA"/>
</dbReference>
<evidence type="ECO:0000256" key="2">
    <source>
        <dbReference type="ARBA" id="ARBA00022723"/>
    </source>
</evidence>
<dbReference type="InterPro" id="IPR018228">
    <property type="entry name" value="DNase_TatD-rel_CS"/>
</dbReference>
<dbReference type="GO" id="GO:0046872">
    <property type="term" value="F:metal ion binding"/>
    <property type="evidence" value="ECO:0007669"/>
    <property type="project" value="UniProtKB-KW"/>
</dbReference>
<feature type="binding site" evidence="4">
    <location>
        <position position="13"/>
    </location>
    <ligand>
        <name>a divalent metal cation</name>
        <dbReference type="ChEBI" id="CHEBI:60240"/>
        <label>1</label>
    </ligand>
</feature>
<comment type="similarity">
    <text evidence="1">Belongs to the metallo-dependent hydrolases superfamily. TatD-type hydrolase family.</text>
</comment>
<dbReference type="InterPro" id="IPR032466">
    <property type="entry name" value="Metal_Hydrolase"/>
</dbReference>
<dbReference type="InterPro" id="IPR001130">
    <property type="entry name" value="TatD-like"/>
</dbReference>
<feature type="binding site" evidence="4">
    <location>
        <position position="217"/>
    </location>
    <ligand>
        <name>a divalent metal cation</name>
        <dbReference type="ChEBI" id="CHEBI:60240"/>
        <label>1</label>
    </ligand>
</feature>
<sequence length="267" mass="30347">MIGISKYQFYDTHAHLDFEPFTDDMPRTIDLFLNAGIKQVMIPAVTRDKFDRLINISASNPNVYTIALGLHPLYIQSHTLSDLDYLETLLCTKDNSQIKAIGEIGLDAFLMHLSEEKLFKKQIDFLQKQLEMANRYNLPVILHSRRTHHVLLSILKKITVHRGGVIHGFSGSLEQALEFIKLGYKIGVGGIITYPRANKSRLAISKLPLESLLLETDSPDMPVYGRQGKVNRSECLIEIFQALCTLREEPAKVIAEQIWETSNTLFH</sequence>
<evidence type="ECO:0000313" key="5">
    <source>
        <dbReference type="EMBL" id="SET38811.1"/>
    </source>
</evidence>
<evidence type="ECO:0000256" key="4">
    <source>
        <dbReference type="PIRSR" id="PIRSR005902-1"/>
    </source>
</evidence>
<dbReference type="PANTHER" id="PTHR46124:SF3">
    <property type="entry name" value="HYDROLASE"/>
    <property type="match status" value="1"/>
</dbReference>
<keyword evidence="6" id="KW-1185">Reference proteome</keyword>
<evidence type="ECO:0000256" key="1">
    <source>
        <dbReference type="ARBA" id="ARBA00009275"/>
    </source>
</evidence>
<dbReference type="PANTHER" id="PTHR46124">
    <property type="entry name" value="D-AMINOACYL-TRNA DEACYLASE"/>
    <property type="match status" value="1"/>
</dbReference>